<sequence>MHQRTASESFLLEEQPSWLDDLLDEPETPPLKAAHGRSSSDSFAYLDTSCISWDTDSLAQEGYRHLILTLVPSWGSQEFDYLFRNAISSRGTQSRVLGSSKNKVTYPSSSLASAKDKLVLPGSSSATHKSDASSITVIASQVQEELVKIWWYLLVEGKVLRLSSVNLI</sequence>
<protein>
    <submittedName>
        <fullName evidence="1">Uncharacterized protein</fullName>
    </submittedName>
</protein>
<evidence type="ECO:0000313" key="1">
    <source>
        <dbReference type="EMBL" id="RRT54191.1"/>
    </source>
</evidence>
<dbReference type="EMBL" id="AMZH03010732">
    <property type="protein sequence ID" value="RRT54191.1"/>
    <property type="molecule type" value="Genomic_DNA"/>
</dbReference>
<name>A0A426YR42_ENSVE</name>
<reference evidence="1 2" key="1">
    <citation type="journal article" date="2014" name="Agronomy (Basel)">
        <title>A Draft Genome Sequence for Ensete ventricosum, the Drought-Tolerant Tree Against Hunger.</title>
        <authorList>
            <person name="Harrison J."/>
            <person name="Moore K.A."/>
            <person name="Paszkiewicz K."/>
            <person name="Jones T."/>
            <person name="Grant M."/>
            <person name="Ambacheew D."/>
            <person name="Muzemil S."/>
            <person name="Studholme D.J."/>
        </authorList>
    </citation>
    <scope>NUCLEOTIDE SEQUENCE [LARGE SCALE GENOMIC DNA]</scope>
</reference>
<evidence type="ECO:0000313" key="2">
    <source>
        <dbReference type="Proteomes" id="UP000287651"/>
    </source>
</evidence>
<dbReference type="PANTHER" id="PTHR46835">
    <property type="entry name" value="BASIC-LEUCINE ZIPPER (BZIP) TRANSCRIPTION FACTOR FAMILY PROTEIN-RELATED"/>
    <property type="match status" value="1"/>
</dbReference>
<gene>
    <name evidence="1" type="ORF">B296_00049338</name>
</gene>
<comment type="caution">
    <text evidence="1">The sequence shown here is derived from an EMBL/GenBank/DDBJ whole genome shotgun (WGS) entry which is preliminary data.</text>
</comment>
<dbReference type="InterPro" id="IPR044797">
    <property type="entry name" value="At4g06598-like"/>
</dbReference>
<accession>A0A426YR42</accession>
<organism evidence="1 2">
    <name type="scientific">Ensete ventricosum</name>
    <name type="common">Abyssinian banana</name>
    <name type="synonym">Musa ensete</name>
    <dbReference type="NCBI Taxonomy" id="4639"/>
    <lineage>
        <taxon>Eukaryota</taxon>
        <taxon>Viridiplantae</taxon>
        <taxon>Streptophyta</taxon>
        <taxon>Embryophyta</taxon>
        <taxon>Tracheophyta</taxon>
        <taxon>Spermatophyta</taxon>
        <taxon>Magnoliopsida</taxon>
        <taxon>Liliopsida</taxon>
        <taxon>Zingiberales</taxon>
        <taxon>Musaceae</taxon>
        <taxon>Ensete</taxon>
    </lineage>
</organism>
<dbReference type="Proteomes" id="UP000287651">
    <property type="component" value="Unassembled WGS sequence"/>
</dbReference>
<dbReference type="AlphaFoldDB" id="A0A426YR42"/>
<proteinExistence type="predicted"/>
<dbReference type="PANTHER" id="PTHR46835:SF3">
    <property type="entry name" value="BASIC-LEUCINE ZIPPER (BZIP) TRANSCRIPTION FACTOR FAMILY PROTEIN"/>
    <property type="match status" value="1"/>
</dbReference>